<evidence type="ECO:0000313" key="5">
    <source>
        <dbReference type="Proteomes" id="UP001501470"/>
    </source>
</evidence>
<dbReference type="RefSeq" id="WP_344514335.1">
    <property type="nucleotide sequence ID" value="NZ_BAAAQD010000046.1"/>
</dbReference>
<protein>
    <recommendedName>
        <fullName evidence="3">Beta-lactamase-related domain-containing protein</fullName>
    </recommendedName>
</protein>
<dbReference type="PANTHER" id="PTHR46825:SF8">
    <property type="entry name" value="BETA-LACTAMASE-RELATED"/>
    <property type="match status" value="1"/>
</dbReference>
<dbReference type="EMBL" id="BAAAQD010000046">
    <property type="protein sequence ID" value="GAA1571162.1"/>
    <property type="molecule type" value="Genomic_DNA"/>
</dbReference>
<evidence type="ECO:0000256" key="1">
    <source>
        <dbReference type="SAM" id="MobiDB-lite"/>
    </source>
</evidence>
<reference evidence="5" key="1">
    <citation type="journal article" date="2019" name="Int. J. Syst. Evol. Microbiol.">
        <title>The Global Catalogue of Microorganisms (GCM) 10K type strain sequencing project: providing services to taxonomists for standard genome sequencing and annotation.</title>
        <authorList>
            <consortium name="The Broad Institute Genomics Platform"/>
            <consortium name="The Broad Institute Genome Sequencing Center for Infectious Disease"/>
            <person name="Wu L."/>
            <person name="Ma J."/>
        </authorList>
    </citation>
    <scope>NUCLEOTIDE SEQUENCE [LARGE SCALE GENOMIC DNA]</scope>
    <source>
        <strain evidence="5">JCM 15933</strain>
    </source>
</reference>
<dbReference type="InterPro" id="IPR012338">
    <property type="entry name" value="Beta-lactam/transpept-like"/>
</dbReference>
<name>A0ABP4NZY9_9ACTN</name>
<evidence type="ECO:0000313" key="4">
    <source>
        <dbReference type="EMBL" id="GAA1571162.1"/>
    </source>
</evidence>
<feature type="transmembrane region" description="Helical" evidence="2">
    <location>
        <begin position="428"/>
        <end position="447"/>
    </location>
</feature>
<sequence length="480" mass="49313">MPHRVVVTVVTALLAGVLAALLAAPRPPHLGRATTGDAALAADLRAAAGDPDGYRGLAVALIGPGGVRTAGVGDRGDGTPVTADTPFEIGSIVKTFTGMLLADSSVEPDERLRALVPSIGGPTGDVTVAELASHRAGLRSVPIGSAGQAARLWSARVSGADPYRRQHREWLLHTAAGQRPGDTGTVHYSNFGVAVLGQALAERAGVPYQDLLRRRLLDPLGMAATTVNPDGTALPAGRATGGTAAGREVDPWRGEGWAPAGIGVWSTAVDLARLVTAVQAGTAPGIDALTPRFDTGDGGERIGYGWFTTRYGGTALTWHNGGTGGFRSFLAVDRATGRGVVVLGNTDRDVDPIGRRLLGVTPAGATGPERTPLAVLLAVGLSFLGAAGLLITARSRTDRVRLATSMAWAVVMPLLAHRAGDWLAVPGLVWALGVAASAAVLCVAVPRWRDLPLVAGRPWWRWTAAAFSGAAAVAAVLLVM</sequence>
<dbReference type="PANTHER" id="PTHR46825">
    <property type="entry name" value="D-ALANYL-D-ALANINE-CARBOXYPEPTIDASE/ENDOPEPTIDASE AMPH"/>
    <property type="match status" value="1"/>
</dbReference>
<keyword evidence="5" id="KW-1185">Reference proteome</keyword>
<dbReference type="InterPro" id="IPR050491">
    <property type="entry name" value="AmpC-like"/>
</dbReference>
<evidence type="ECO:0000259" key="3">
    <source>
        <dbReference type="Pfam" id="PF00144"/>
    </source>
</evidence>
<keyword evidence="2" id="KW-0472">Membrane</keyword>
<dbReference type="Proteomes" id="UP001501470">
    <property type="component" value="Unassembled WGS sequence"/>
</dbReference>
<comment type="caution">
    <text evidence="4">The sequence shown here is derived from an EMBL/GenBank/DDBJ whole genome shotgun (WGS) entry which is preliminary data.</text>
</comment>
<feature type="transmembrane region" description="Helical" evidence="2">
    <location>
        <begin position="459"/>
        <end position="479"/>
    </location>
</feature>
<dbReference type="SUPFAM" id="SSF56601">
    <property type="entry name" value="beta-lactamase/transpeptidase-like"/>
    <property type="match status" value="1"/>
</dbReference>
<proteinExistence type="predicted"/>
<organism evidence="4 5">
    <name type="scientific">Dactylosporangium maewongense</name>
    <dbReference type="NCBI Taxonomy" id="634393"/>
    <lineage>
        <taxon>Bacteria</taxon>
        <taxon>Bacillati</taxon>
        <taxon>Actinomycetota</taxon>
        <taxon>Actinomycetes</taxon>
        <taxon>Micromonosporales</taxon>
        <taxon>Micromonosporaceae</taxon>
        <taxon>Dactylosporangium</taxon>
    </lineage>
</organism>
<feature type="region of interest" description="Disordered" evidence="1">
    <location>
        <begin position="228"/>
        <end position="252"/>
    </location>
</feature>
<keyword evidence="2" id="KW-0812">Transmembrane</keyword>
<keyword evidence="2" id="KW-1133">Transmembrane helix</keyword>
<dbReference type="Gene3D" id="3.40.710.10">
    <property type="entry name" value="DD-peptidase/beta-lactamase superfamily"/>
    <property type="match status" value="1"/>
</dbReference>
<dbReference type="Pfam" id="PF00144">
    <property type="entry name" value="Beta-lactamase"/>
    <property type="match status" value="1"/>
</dbReference>
<feature type="domain" description="Beta-lactamase-related" evidence="3">
    <location>
        <begin position="53"/>
        <end position="349"/>
    </location>
</feature>
<gene>
    <name evidence="4" type="ORF">GCM10009827_111290</name>
</gene>
<accession>A0ABP4NZY9</accession>
<evidence type="ECO:0000256" key="2">
    <source>
        <dbReference type="SAM" id="Phobius"/>
    </source>
</evidence>
<dbReference type="InterPro" id="IPR001466">
    <property type="entry name" value="Beta-lactam-related"/>
</dbReference>
<feature type="transmembrane region" description="Helical" evidence="2">
    <location>
        <begin position="373"/>
        <end position="393"/>
    </location>
</feature>